<evidence type="ECO:0000256" key="1">
    <source>
        <dbReference type="SAM" id="MobiDB-lite"/>
    </source>
</evidence>
<evidence type="ECO:0000313" key="3">
    <source>
        <dbReference type="Proteomes" id="UP001146351"/>
    </source>
</evidence>
<gene>
    <name evidence="2" type="ORF">N7492_001125</name>
</gene>
<protein>
    <submittedName>
        <fullName evidence="2">Uncharacterized protein</fullName>
    </submittedName>
</protein>
<feature type="compositionally biased region" description="Basic and acidic residues" evidence="1">
    <location>
        <begin position="198"/>
        <end position="208"/>
    </location>
</feature>
<feature type="compositionally biased region" description="Basic and acidic residues" evidence="1">
    <location>
        <begin position="23"/>
        <end position="58"/>
    </location>
</feature>
<feature type="compositionally biased region" description="Basic and acidic residues" evidence="1">
    <location>
        <begin position="144"/>
        <end position="159"/>
    </location>
</feature>
<dbReference type="AlphaFoldDB" id="A0A9W9IR24"/>
<evidence type="ECO:0000313" key="2">
    <source>
        <dbReference type="EMBL" id="KAJ5183509.1"/>
    </source>
</evidence>
<dbReference type="EMBL" id="JAPQKO010000001">
    <property type="protein sequence ID" value="KAJ5183509.1"/>
    <property type="molecule type" value="Genomic_DNA"/>
</dbReference>
<feature type="region of interest" description="Disordered" evidence="1">
    <location>
        <begin position="315"/>
        <end position="341"/>
    </location>
</feature>
<dbReference type="Proteomes" id="UP001146351">
    <property type="component" value="Unassembled WGS sequence"/>
</dbReference>
<feature type="compositionally biased region" description="Low complexity" evidence="1">
    <location>
        <begin position="323"/>
        <end position="340"/>
    </location>
</feature>
<reference evidence="2" key="1">
    <citation type="submission" date="2022-11" db="EMBL/GenBank/DDBJ databases">
        <authorList>
            <person name="Petersen C."/>
        </authorList>
    </citation>
    <scope>NUCLEOTIDE SEQUENCE</scope>
    <source>
        <strain evidence="2">IBT 21917</strain>
    </source>
</reference>
<comment type="caution">
    <text evidence="2">The sequence shown here is derived from an EMBL/GenBank/DDBJ whole genome shotgun (WGS) entry which is preliminary data.</text>
</comment>
<sequence length="478" mass="53481">MASTDFKKSTSAMWRRSTSALSESKDRYHQSTVETYHRSADSWSESKDRCRRTTREMMNRSANSWTESKHRCRQSTLDMVNRSTTRWAESTARLQEQHRALLTSQSIEADAREATTAPQSSQPSGQPTQPIQSMESDQCPPRYSDFEQSRDVVQSERPQKAQPFPPAPTSESPTSLPAETKEPTRPRSISFPSWKIKASSEPKNQKPEEQALAMFESLDQIVAQVVHAKHTRDSKATEMGEIESNWVRSTITNTETSARGLARILQTYRQEMAKSKGKMSSSHRKNWKNKDGLLAGKKQSHLLSHREQLEKVITHLQNRPDNPTVSESSSPTESPLTPEEPTIDSIVEIAESDPIVEIPGSDPVLVAELPAEQPILELDPTPVIAELPSEPAPKTTVIAELSEDAAISRRPLPSVPKIVVTGVSDSPVGTIESPKRVNLSYEVHEINEMLKQTRTDTREQQSESLANIVARMDTTRGR</sequence>
<feature type="compositionally biased region" description="Low complexity" evidence="1">
    <location>
        <begin position="118"/>
        <end position="133"/>
    </location>
</feature>
<reference evidence="2" key="2">
    <citation type="journal article" date="2023" name="IMA Fungus">
        <title>Comparative genomic study of the Penicillium genus elucidates a diverse pangenome and 15 lateral gene transfer events.</title>
        <authorList>
            <person name="Petersen C."/>
            <person name="Sorensen T."/>
            <person name="Nielsen M.R."/>
            <person name="Sondergaard T.E."/>
            <person name="Sorensen J.L."/>
            <person name="Fitzpatrick D.A."/>
            <person name="Frisvad J.C."/>
            <person name="Nielsen K.L."/>
        </authorList>
    </citation>
    <scope>NUCLEOTIDE SEQUENCE</scope>
    <source>
        <strain evidence="2">IBT 21917</strain>
    </source>
</reference>
<dbReference type="OrthoDB" id="4364947at2759"/>
<keyword evidence="3" id="KW-1185">Reference proteome</keyword>
<feature type="region of interest" description="Disordered" evidence="1">
    <location>
        <begin position="1"/>
        <end position="73"/>
    </location>
</feature>
<name>A0A9W9IR24_9EURO</name>
<feature type="region of interest" description="Disordered" evidence="1">
    <location>
        <begin position="111"/>
        <end position="208"/>
    </location>
</feature>
<accession>A0A9W9IR24</accession>
<proteinExistence type="predicted"/>
<organism evidence="2 3">
    <name type="scientific">Penicillium capsulatum</name>
    <dbReference type="NCBI Taxonomy" id="69766"/>
    <lineage>
        <taxon>Eukaryota</taxon>
        <taxon>Fungi</taxon>
        <taxon>Dikarya</taxon>
        <taxon>Ascomycota</taxon>
        <taxon>Pezizomycotina</taxon>
        <taxon>Eurotiomycetes</taxon>
        <taxon>Eurotiomycetidae</taxon>
        <taxon>Eurotiales</taxon>
        <taxon>Aspergillaceae</taxon>
        <taxon>Penicillium</taxon>
    </lineage>
</organism>
<feature type="region of interest" description="Disordered" evidence="1">
    <location>
        <begin position="453"/>
        <end position="478"/>
    </location>
</feature>
<feature type="compositionally biased region" description="Polar residues" evidence="1">
    <location>
        <begin position="9"/>
        <end position="22"/>
    </location>
</feature>